<reference evidence="2" key="2">
    <citation type="submission" date="2021-01" db="EMBL/GenBank/DDBJ databases">
        <authorList>
            <person name="Kang M."/>
        </authorList>
    </citation>
    <scope>NUCLEOTIDE SEQUENCE</scope>
    <source>
        <strain evidence="2">KACC 17527</strain>
    </source>
</reference>
<reference evidence="2" key="1">
    <citation type="journal article" date="2012" name="J. Microbiol. Biotechnol.">
        <title>Ramlibacter ginsenosidimutans sp. nov., with ginsenoside-converting activity.</title>
        <authorList>
            <person name="Wang L."/>
            <person name="An D.S."/>
            <person name="Kim S.G."/>
            <person name="Jin F.X."/>
            <person name="Kim S.C."/>
            <person name="Lee S.T."/>
            <person name="Im W.T."/>
        </authorList>
    </citation>
    <scope>NUCLEOTIDE SEQUENCE</scope>
    <source>
        <strain evidence="2">KACC 17527</strain>
    </source>
</reference>
<dbReference type="Proteomes" id="UP000630528">
    <property type="component" value="Unassembled WGS sequence"/>
</dbReference>
<evidence type="ECO:0000313" key="2">
    <source>
        <dbReference type="EMBL" id="MBK6008513.1"/>
    </source>
</evidence>
<dbReference type="EMBL" id="JAEPWM010000010">
    <property type="protein sequence ID" value="MBK6008513.1"/>
    <property type="molecule type" value="Genomic_DNA"/>
</dbReference>
<accession>A0A934TW44</accession>
<evidence type="ECO:0000313" key="3">
    <source>
        <dbReference type="Proteomes" id="UP000630528"/>
    </source>
</evidence>
<name>A0A934TW44_9BURK</name>
<keyword evidence="3" id="KW-1185">Reference proteome</keyword>
<gene>
    <name evidence="2" type="ORF">JJB11_20615</name>
</gene>
<proteinExistence type="predicted"/>
<keyword evidence="1" id="KW-0812">Transmembrane</keyword>
<evidence type="ECO:0000256" key="1">
    <source>
        <dbReference type="SAM" id="Phobius"/>
    </source>
</evidence>
<feature type="transmembrane region" description="Helical" evidence="1">
    <location>
        <begin position="42"/>
        <end position="58"/>
    </location>
</feature>
<comment type="caution">
    <text evidence="2">The sequence shown here is derived from an EMBL/GenBank/DDBJ whole genome shotgun (WGS) entry which is preliminary data.</text>
</comment>
<dbReference type="RefSeq" id="WP_201175931.1">
    <property type="nucleotide sequence ID" value="NZ_JAEPWM010000010.1"/>
</dbReference>
<keyword evidence="1" id="KW-1133">Transmembrane helix</keyword>
<dbReference type="AlphaFoldDB" id="A0A934TW44"/>
<organism evidence="2 3">
    <name type="scientific">Ramlibacter ginsenosidimutans</name>
    <dbReference type="NCBI Taxonomy" id="502333"/>
    <lineage>
        <taxon>Bacteria</taxon>
        <taxon>Pseudomonadati</taxon>
        <taxon>Pseudomonadota</taxon>
        <taxon>Betaproteobacteria</taxon>
        <taxon>Burkholderiales</taxon>
        <taxon>Comamonadaceae</taxon>
        <taxon>Ramlibacter</taxon>
    </lineage>
</organism>
<feature type="transmembrane region" description="Helical" evidence="1">
    <location>
        <begin position="125"/>
        <end position="142"/>
    </location>
</feature>
<feature type="transmembrane region" description="Helical" evidence="1">
    <location>
        <begin position="70"/>
        <end position="87"/>
    </location>
</feature>
<sequence length="160" mass="16895">MLRKGSVLLGLTVLLSLLFPLQFLLQQGGVDPQAVQVPGADLAALSAVVALVPARVLFRHGQLAERVPPWSVWAAVLACCSLLYLALHVQWSLAQLAEAVADGIAASGVSASPSLPHMAVQALELLARIGVLVAGVAVLVRLDSPPDEDRRLTSRWSRAK</sequence>
<keyword evidence="1" id="KW-0472">Membrane</keyword>
<protein>
    <submittedName>
        <fullName evidence="2">Uncharacterized protein</fullName>
    </submittedName>
</protein>